<evidence type="ECO:0000256" key="2">
    <source>
        <dbReference type="SAM" id="SignalP"/>
    </source>
</evidence>
<evidence type="ECO:0000313" key="5">
    <source>
        <dbReference type="Proteomes" id="UP001327560"/>
    </source>
</evidence>
<dbReference type="Gene3D" id="2.90.10.10">
    <property type="entry name" value="Bulb-type lectin domain"/>
    <property type="match status" value="1"/>
</dbReference>
<protein>
    <submittedName>
        <fullName evidence="4">G-type lectin S-receptor-like serine/threonine-protein kinase LECRK3</fullName>
    </submittedName>
</protein>
<dbReference type="InterPro" id="IPR036426">
    <property type="entry name" value="Bulb-type_lectin_dom_sf"/>
</dbReference>
<dbReference type="Pfam" id="PF01453">
    <property type="entry name" value="B_lectin"/>
    <property type="match status" value="1"/>
</dbReference>
<proteinExistence type="predicted"/>
<reference evidence="4 5" key="1">
    <citation type="submission" date="2023-10" db="EMBL/GenBank/DDBJ databases">
        <title>Chromosome-scale genome assembly provides insights into flower coloration mechanisms of Canna indica.</title>
        <authorList>
            <person name="Li C."/>
        </authorList>
    </citation>
    <scope>NUCLEOTIDE SEQUENCE [LARGE SCALE GENOMIC DNA]</scope>
    <source>
        <tissue evidence="4">Flower</tissue>
    </source>
</reference>
<feature type="signal peptide" evidence="2">
    <location>
        <begin position="1"/>
        <end position="25"/>
    </location>
</feature>
<dbReference type="InterPro" id="IPR051343">
    <property type="entry name" value="G-type_lectin_kinases/EP1-like"/>
</dbReference>
<gene>
    <name evidence="4" type="ORF">Cni_G03991</name>
</gene>
<evidence type="ECO:0000313" key="4">
    <source>
        <dbReference type="EMBL" id="WOK95284.1"/>
    </source>
</evidence>
<dbReference type="SUPFAM" id="SSF51110">
    <property type="entry name" value="alpha-D-mannose-specific plant lectins"/>
    <property type="match status" value="1"/>
</dbReference>
<keyword evidence="4" id="KW-0418">Kinase</keyword>
<dbReference type="EMBL" id="CP136890">
    <property type="protein sequence ID" value="WOK95284.1"/>
    <property type="molecule type" value="Genomic_DNA"/>
</dbReference>
<name>A0AAQ3JS71_9LILI</name>
<sequence length="441" mass="48071">MASPPSLYLLPSLVVLLSLTQTIFAQSYSNITRGTTLTAAGSTSSWLSPSGDFAFGFFPIKADASLFLLAIWFVSTTPKTIVWSAKRDPVASGSTLQLTSDGRLSLEDHAGTEVWSAGQSNASSAALLDSGNLVLADASSILWRSFDFPMDTLLPGQVLTLGSSLRSQLTDTDFSDGRFVLVAENDGNLDLRPLALPSGNQYDSYWSTDTAGSGSQLVYNESGSIYFALTNDTLLNITSAATYSTQNFYQRARLDPDGVFRLYIYPKKGTASGSWRETWNVVAKVPADICQAINSDNGGSGACGFNSYCSSVGDQTKVNCKCPPQYSFLDPQHDYKGCTQDFLLNCKQYDPNQYTLSPMDNVDWPFSDYEHYTGVNEAQCREYCLEDCFCAVAIYYNRNECWKKKLPMSNGKMGSYVDRRALIKVAKDNASLALPPGSGPS</sequence>
<dbReference type="GO" id="GO:0051707">
    <property type="term" value="P:response to other organism"/>
    <property type="evidence" value="ECO:0007669"/>
    <property type="project" value="UniProtKB-ARBA"/>
</dbReference>
<keyword evidence="4" id="KW-0808">Transferase</keyword>
<dbReference type="PROSITE" id="PS50927">
    <property type="entry name" value="BULB_LECTIN"/>
    <property type="match status" value="1"/>
</dbReference>
<feature type="chain" id="PRO_5042941551" evidence="2">
    <location>
        <begin position="26"/>
        <end position="441"/>
    </location>
</feature>
<keyword evidence="1 2" id="KW-0732">Signal</keyword>
<dbReference type="CDD" id="cd00028">
    <property type="entry name" value="B_lectin"/>
    <property type="match status" value="1"/>
</dbReference>
<dbReference type="AlphaFoldDB" id="A0AAQ3JS71"/>
<keyword evidence="5" id="KW-1185">Reference proteome</keyword>
<dbReference type="PANTHER" id="PTHR47976">
    <property type="entry name" value="G-TYPE LECTIN S-RECEPTOR-LIKE SERINE/THREONINE-PROTEIN KINASE SD2-5"/>
    <property type="match status" value="1"/>
</dbReference>
<dbReference type="FunFam" id="2.90.10.10:FF:000013">
    <property type="entry name" value="G-type lectin S-receptor-like serine/threonine-protein kinase LECRK1"/>
    <property type="match status" value="1"/>
</dbReference>
<accession>A0AAQ3JS71</accession>
<dbReference type="Proteomes" id="UP001327560">
    <property type="component" value="Chromosome 1"/>
</dbReference>
<organism evidence="4 5">
    <name type="scientific">Canna indica</name>
    <name type="common">Indian-shot</name>
    <dbReference type="NCBI Taxonomy" id="4628"/>
    <lineage>
        <taxon>Eukaryota</taxon>
        <taxon>Viridiplantae</taxon>
        <taxon>Streptophyta</taxon>
        <taxon>Embryophyta</taxon>
        <taxon>Tracheophyta</taxon>
        <taxon>Spermatophyta</taxon>
        <taxon>Magnoliopsida</taxon>
        <taxon>Liliopsida</taxon>
        <taxon>Zingiberales</taxon>
        <taxon>Cannaceae</taxon>
        <taxon>Canna</taxon>
    </lineage>
</organism>
<evidence type="ECO:0000256" key="1">
    <source>
        <dbReference type="ARBA" id="ARBA00022729"/>
    </source>
</evidence>
<dbReference type="PANTHER" id="PTHR47976:SF108">
    <property type="entry name" value="G-TYPE LECTIN S-RECEPTOR-LIKE SERINE_THREONINE-PROTEIN KINASE LECRK1"/>
    <property type="match status" value="1"/>
</dbReference>
<feature type="domain" description="Bulb-type lectin" evidence="3">
    <location>
        <begin position="28"/>
        <end position="148"/>
    </location>
</feature>
<dbReference type="FunFam" id="2.90.10.30:FF:000001">
    <property type="entry name" value="Serine/threonine-protein kinase"/>
    <property type="match status" value="1"/>
</dbReference>
<dbReference type="InterPro" id="IPR001480">
    <property type="entry name" value="Bulb-type_lectin_dom"/>
</dbReference>
<dbReference type="Gene3D" id="2.90.10.30">
    <property type="match status" value="1"/>
</dbReference>
<dbReference type="GO" id="GO:0016301">
    <property type="term" value="F:kinase activity"/>
    <property type="evidence" value="ECO:0007669"/>
    <property type="project" value="UniProtKB-KW"/>
</dbReference>
<dbReference type="SMART" id="SM00108">
    <property type="entry name" value="B_lectin"/>
    <property type="match status" value="1"/>
</dbReference>
<evidence type="ECO:0000259" key="3">
    <source>
        <dbReference type="PROSITE" id="PS50927"/>
    </source>
</evidence>
<dbReference type="CDD" id="cd01098">
    <property type="entry name" value="PAN_AP_plant"/>
    <property type="match status" value="1"/>
</dbReference>